<dbReference type="RefSeq" id="WP_052395304.1">
    <property type="nucleotide sequence ID" value="NZ_JACHET010000001.1"/>
</dbReference>
<dbReference type="Proteomes" id="UP000560000">
    <property type="component" value="Unassembled WGS sequence"/>
</dbReference>
<dbReference type="InterPro" id="IPR018640">
    <property type="entry name" value="DUF2063"/>
</dbReference>
<dbReference type="Pfam" id="PF09836">
    <property type="entry name" value="DUF2063"/>
    <property type="match status" value="1"/>
</dbReference>
<dbReference type="EMBL" id="JACHET010000001">
    <property type="protein sequence ID" value="MBB6185073.1"/>
    <property type="molecule type" value="Genomic_DNA"/>
</dbReference>
<reference evidence="2 3" key="1">
    <citation type="submission" date="2020-08" db="EMBL/GenBank/DDBJ databases">
        <title>Genomic Encyclopedia of Type Strains, Phase IV (KMG-IV): sequencing the most valuable type-strain genomes for metagenomic binning, comparative biology and taxonomic classification.</title>
        <authorList>
            <person name="Goeker M."/>
        </authorList>
    </citation>
    <scope>NUCLEOTIDE SEQUENCE [LARGE SCALE GENOMIC DNA]</scope>
    <source>
        <strain evidence="2 3">DSM 107085</strain>
    </source>
</reference>
<evidence type="ECO:0000313" key="3">
    <source>
        <dbReference type="Proteomes" id="UP000560000"/>
    </source>
</evidence>
<comment type="caution">
    <text evidence="2">The sequence shown here is derived from an EMBL/GenBank/DDBJ whole genome shotgun (WGS) entry which is preliminary data.</text>
</comment>
<organism evidence="2 3">
    <name type="scientific">Oleiagrimonas soli</name>
    <dbReference type="NCBI Taxonomy" id="1543381"/>
    <lineage>
        <taxon>Bacteria</taxon>
        <taxon>Pseudomonadati</taxon>
        <taxon>Pseudomonadota</taxon>
        <taxon>Gammaproteobacteria</taxon>
        <taxon>Lysobacterales</taxon>
        <taxon>Rhodanobacteraceae</taxon>
        <taxon>Oleiagrimonas</taxon>
    </lineage>
</organism>
<protein>
    <recommendedName>
        <fullName evidence="1">Putative DNA-binding domain-containing protein</fullName>
    </recommendedName>
</protein>
<dbReference type="Gene3D" id="1.10.150.690">
    <property type="entry name" value="DUF2063"/>
    <property type="match status" value="1"/>
</dbReference>
<evidence type="ECO:0000313" key="2">
    <source>
        <dbReference type="EMBL" id="MBB6185073.1"/>
    </source>
</evidence>
<feature type="domain" description="Putative DNA-binding" evidence="1">
    <location>
        <begin position="9"/>
        <end position="101"/>
    </location>
</feature>
<name>A0A841KHI0_9GAMM</name>
<dbReference type="InterPro" id="IPR044922">
    <property type="entry name" value="DUF2063_N_sf"/>
</dbReference>
<dbReference type="AlphaFoldDB" id="A0A841KHI0"/>
<sequence>MHAPPSLHELQRAFAASLIEGDAPTLTPWIAARGIDPQARLRIYRNAGYAIHVEALEAVFPALRALIGEDSFDGLATRYTARRGSDGGNLQHFGRDFADFLGAQPELAGYAWLSDVARLEWLRQEALLAAEHPAPDAAALLRAFDEVPAEALHLPLQPHVRVLQAAVPALDLWTWAHDPQGDAPDPRGAAQCVLLWRRATRIVMQAIPRDVGRFLQILREGRSLADALGTEADPARLPALLQPVLEHALLAAPTVHATAAVAPEPLS</sequence>
<gene>
    <name evidence="2" type="ORF">HNQ86_002418</name>
</gene>
<proteinExistence type="predicted"/>
<evidence type="ECO:0000259" key="1">
    <source>
        <dbReference type="Pfam" id="PF09836"/>
    </source>
</evidence>
<dbReference type="OrthoDB" id="4146344at2"/>
<accession>A0A841KHI0</accession>